<evidence type="ECO:0000259" key="12">
    <source>
        <dbReference type="Pfam" id="PF18998"/>
    </source>
</evidence>
<keyword evidence="5" id="KW-0732">Signal</keyword>
<dbReference type="EC" id="3.2.1.23" evidence="13"/>
<dbReference type="Pfam" id="PF02836">
    <property type="entry name" value="Glyco_hydro_2_C"/>
    <property type="match status" value="1"/>
</dbReference>
<evidence type="ECO:0000259" key="11">
    <source>
        <dbReference type="Pfam" id="PF18565"/>
    </source>
</evidence>
<dbReference type="PRINTS" id="PR00132">
    <property type="entry name" value="GLHYDRLASE2"/>
</dbReference>
<evidence type="ECO:0000259" key="8">
    <source>
        <dbReference type="Pfam" id="PF02837"/>
    </source>
</evidence>
<dbReference type="Gene3D" id="3.20.20.80">
    <property type="entry name" value="Glycosidases"/>
    <property type="match status" value="1"/>
</dbReference>
<dbReference type="Pfam" id="PF18998">
    <property type="entry name" value="Flg_new_2"/>
    <property type="match status" value="1"/>
</dbReference>
<dbReference type="Pfam" id="PF18565">
    <property type="entry name" value="Glyco_hydro2_C5"/>
    <property type="match status" value="1"/>
</dbReference>
<dbReference type="InterPro" id="IPR036156">
    <property type="entry name" value="Beta-gal/glucu_dom_sf"/>
</dbReference>
<dbReference type="Pfam" id="PF00703">
    <property type="entry name" value="Glyco_hydro_2"/>
    <property type="match status" value="1"/>
</dbReference>
<dbReference type="InterPro" id="IPR051913">
    <property type="entry name" value="GH2_Domain-Containing"/>
</dbReference>
<dbReference type="Pfam" id="PF07532">
    <property type="entry name" value="Big_4"/>
    <property type="match status" value="2"/>
</dbReference>
<dbReference type="PANTHER" id="PTHR42732:SF1">
    <property type="entry name" value="BETA-MANNOSIDASE"/>
    <property type="match status" value="1"/>
</dbReference>
<accession>A0A6N3C324</accession>
<dbReference type="SUPFAM" id="SSF51445">
    <property type="entry name" value="(Trans)glycosidases"/>
    <property type="match status" value="1"/>
</dbReference>
<feature type="domain" description="Glycosyl hydrolases family 2 sugar binding" evidence="8">
    <location>
        <begin position="106"/>
        <end position="199"/>
    </location>
</feature>
<protein>
    <submittedName>
        <fullName evidence="13">Beta-galactosidase</fullName>
        <ecNumber evidence="13">3.2.1.23</ecNumber>
    </submittedName>
</protein>
<dbReference type="InterPro" id="IPR006101">
    <property type="entry name" value="Glyco_hydro_2"/>
</dbReference>
<dbReference type="Pfam" id="PF02837">
    <property type="entry name" value="Glyco_hydro_2_N"/>
    <property type="match status" value="1"/>
</dbReference>
<feature type="region of interest" description="Disordered" evidence="4">
    <location>
        <begin position="1365"/>
        <end position="1406"/>
    </location>
</feature>
<feature type="domain" description="Glycoside hydrolase family 2" evidence="11">
    <location>
        <begin position="774"/>
        <end position="880"/>
    </location>
</feature>
<feature type="chain" id="PRO_5026658632" evidence="5">
    <location>
        <begin position="29"/>
        <end position="1431"/>
    </location>
</feature>
<feature type="domain" description="DUF4982" evidence="10">
    <location>
        <begin position="685"/>
        <end position="754"/>
    </location>
</feature>
<feature type="domain" description="Bacterial repeat" evidence="12">
    <location>
        <begin position="1297"/>
        <end position="1366"/>
    </location>
</feature>
<keyword evidence="2 13" id="KW-0378">Hydrolase</keyword>
<sequence length="1431" mass="157807">MKPCTKKRCSFVLALGMLFSLAPTTAFAQTKQPQEAETVSVGFIKDGERSTLFNQNWKFFKGDPAGASETNFNDSSWRVLNLPHDWSIEDDFTVEGEAESGFLLGGTGWYRKHFVVPEKFNGKDFTLNFDGVYMNAEVYVNDKKLGSHNYGYTAFAFDITDELICDGITENVISVKVSNPTPSSRWYSGSGIYRDVTLSVTDPIHVGYLGTTVTTPKLEDQKSGNVDVNVKTTIENESLSDSEVTLKTTIINNDGKEVSTPVSEKKVVQVNKSVDFEQTAIVNKPTLWSVDNPTLYKVKTEVIVGDKVVDTTLTDFGFRYYEFDRDTGFSLNGENMKLQGVCMHHDQGALGAASNYYAVERQMRIMKEMGANAIRVSHNPASEMLLEICDKLGLLVINEAFDTWTNPKNGNVNDFSKYFRESIGDENQIINGNSKMTWGEFEARTMVKSSKNSPSVIMWSIGNEVLEGIGGNSSDYTDIAQNIITWIKSEDSTRPVTIGDNKSKNGDSNANAISEVVNKNDGIVGFNYADENQFNTQRNNHPDWILYGSETSSAIHSRGYYKTKGIDYPNNQISEYDNDNTKVGWGHSASNAWKYTIKNDYNAGEFVWTGFDYIGEPTPWNGIDSGQVNGGKGPAPKSSYFGIVDTAGFEKDIYYLYQSQWNKDVNTLHVLPTWNKEDIVIENGNVQVDVFTDAYKVELYLNGNKVGEATATEHVTPAGYKYQTFDNDSLYPSFNVTYAPGTLTAKAYDKQGNLITDTDGRNTVTTYSAPTTTKLSADKTTIASNEYDLSYITVDLVDENGNFASGASNTLNFKLEGNGKIVGVDNGNPVDTTSYKPTTDTKATKKAFSGKALVIVQSTRDAGSMKLTVSGEGLKEQSITITTENQASDDKYLESYDIVKNYYVNVGESPTLPKTVNGRFSDGTTSTFNVIWNDYDKNQLNTPQIFKVTGTLEGTDVAVVVNVHVVGEIVSMANLSTFTYSGTTPSLPKTVYGYYANGSKSEELAVNWDLDGIDFTKENTIVKVNGTVELLGKTYPVTASVRIVPALKAARNLAINSPENNDIPKLSQSCKSISDNLNSINNGTTNGGEDVNERWTNWKERELTENGEPKGAYVQFDWKNKYDIDRLDMWLFTDNASARIPKKVQISYKDTDGKYKVVNHTNTTEVPHSVGETTYKLDKVINTDSLRIYMQQPEVGNCIGLTEVNVYEYVPHENLKTENKLTSILLDGQELEGFNPETNEYTIDLESLPENVEAIANSDDNSSVTVLPISGNKSVIIVKAEDGSENIYTINYVLPKYDVIINDAEGGSVSGAGTYTKGDEVTLVATANKGYKFIGWFDANGNLVSDKTTYTFIVNKNTNLIPKFEKLQEPTPNPEPTDPSAPKPNNPNDTSKPSTSNPTQTSDPSNIPALIGILALAGGSLALNSKKRKIK</sequence>
<dbReference type="InterPro" id="IPR008979">
    <property type="entry name" value="Galactose-bd-like_sf"/>
</dbReference>
<dbReference type="EMBL" id="CACRTV010000040">
    <property type="protein sequence ID" value="VYU10452.1"/>
    <property type="molecule type" value="Genomic_DNA"/>
</dbReference>
<name>A0A6N3C324_9CLOT</name>
<dbReference type="Gene3D" id="2.60.120.260">
    <property type="entry name" value="Galactose-binding domain-like"/>
    <property type="match status" value="2"/>
</dbReference>
<dbReference type="InterPro" id="IPR017853">
    <property type="entry name" value="GH"/>
</dbReference>
<keyword evidence="3 13" id="KW-0326">Glycosidase</keyword>
<dbReference type="Pfam" id="PF16355">
    <property type="entry name" value="DUF4982"/>
    <property type="match status" value="1"/>
</dbReference>
<dbReference type="InterPro" id="IPR011081">
    <property type="entry name" value="Big_4"/>
</dbReference>
<feature type="signal peptide" evidence="5">
    <location>
        <begin position="1"/>
        <end position="28"/>
    </location>
</feature>
<dbReference type="Gene3D" id="2.60.40.10">
    <property type="entry name" value="Immunoglobulins"/>
    <property type="match status" value="3"/>
</dbReference>
<dbReference type="InterPro" id="IPR006102">
    <property type="entry name" value="Ig-like_GH2"/>
</dbReference>
<dbReference type="InterPro" id="IPR013783">
    <property type="entry name" value="Ig-like_fold"/>
</dbReference>
<evidence type="ECO:0000256" key="1">
    <source>
        <dbReference type="ARBA" id="ARBA00007401"/>
    </source>
</evidence>
<comment type="similarity">
    <text evidence="1">Belongs to the glycosyl hydrolase 2 family.</text>
</comment>
<feature type="compositionally biased region" description="Polar residues" evidence="4">
    <location>
        <begin position="1386"/>
        <end position="1405"/>
    </location>
</feature>
<evidence type="ECO:0000256" key="5">
    <source>
        <dbReference type="SAM" id="SignalP"/>
    </source>
</evidence>
<feature type="domain" description="Glycoside hydrolase family 2 immunoglobulin-like beta-sandwich" evidence="6">
    <location>
        <begin position="211"/>
        <end position="319"/>
    </location>
</feature>
<dbReference type="InterPro" id="IPR044060">
    <property type="entry name" value="Bacterial_rp_domain"/>
</dbReference>
<evidence type="ECO:0000259" key="6">
    <source>
        <dbReference type="Pfam" id="PF00703"/>
    </source>
</evidence>
<evidence type="ECO:0000259" key="9">
    <source>
        <dbReference type="Pfam" id="PF07532"/>
    </source>
</evidence>
<dbReference type="InterPro" id="IPR006104">
    <property type="entry name" value="Glyco_hydro_2_N"/>
</dbReference>
<organism evidence="13">
    <name type="scientific">Clostridium paraputrificum</name>
    <dbReference type="NCBI Taxonomy" id="29363"/>
    <lineage>
        <taxon>Bacteria</taxon>
        <taxon>Bacillati</taxon>
        <taxon>Bacillota</taxon>
        <taxon>Clostridia</taxon>
        <taxon>Eubacteriales</taxon>
        <taxon>Clostridiaceae</taxon>
        <taxon>Clostridium</taxon>
    </lineage>
</organism>
<feature type="domain" description="Bacterial Ig-like" evidence="9">
    <location>
        <begin position="974"/>
        <end position="1029"/>
    </location>
</feature>
<evidence type="ECO:0000256" key="3">
    <source>
        <dbReference type="ARBA" id="ARBA00023295"/>
    </source>
</evidence>
<evidence type="ECO:0000259" key="7">
    <source>
        <dbReference type="Pfam" id="PF02836"/>
    </source>
</evidence>
<reference evidence="13" key="1">
    <citation type="submission" date="2019-11" db="EMBL/GenBank/DDBJ databases">
        <authorList>
            <person name="Feng L."/>
        </authorList>
    </citation>
    <scope>NUCLEOTIDE SEQUENCE</scope>
    <source>
        <strain evidence="13">CParaputrificumLFYP93</strain>
    </source>
</reference>
<feature type="domain" description="Bacterial Ig-like" evidence="9">
    <location>
        <begin position="904"/>
        <end position="955"/>
    </location>
</feature>
<dbReference type="GO" id="GO:0005975">
    <property type="term" value="P:carbohydrate metabolic process"/>
    <property type="evidence" value="ECO:0007669"/>
    <property type="project" value="InterPro"/>
</dbReference>
<dbReference type="InterPro" id="IPR006103">
    <property type="entry name" value="Glyco_hydro_2_cat"/>
</dbReference>
<evidence type="ECO:0000256" key="2">
    <source>
        <dbReference type="ARBA" id="ARBA00022801"/>
    </source>
</evidence>
<dbReference type="RefSeq" id="WP_156560681.1">
    <property type="nucleotide sequence ID" value="NZ_CACRTV010000040.1"/>
</dbReference>
<dbReference type="SUPFAM" id="SSF49785">
    <property type="entry name" value="Galactose-binding domain-like"/>
    <property type="match status" value="2"/>
</dbReference>
<dbReference type="InterPro" id="IPR040605">
    <property type="entry name" value="Glyco_hydro2_dom5"/>
</dbReference>
<evidence type="ECO:0000259" key="10">
    <source>
        <dbReference type="Pfam" id="PF16355"/>
    </source>
</evidence>
<proteinExistence type="inferred from homology"/>
<evidence type="ECO:0000313" key="13">
    <source>
        <dbReference type="EMBL" id="VYU10452.1"/>
    </source>
</evidence>
<gene>
    <name evidence="13" type="primary">lacZ_1</name>
    <name evidence="13" type="ORF">CPLFYP93_01396</name>
</gene>
<dbReference type="PANTHER" id="PTHR42732">
    <property type="entry name" value="BETA-GALACTOSIDASE"/>
    <property type="match status" value="1"/>
</dbReference>
<dbReference type="InterPro" id="IPR032311">
    <property type="entry name" value="DUF4982"/>
</dbReference>
<feature type="compositionally biased region" description="Pro residues" evidence="4">
    <location>
        <begin position="1371"/>
        <end position="1385"/>
    </location>
</feature>
<dbReference type="SUPFAM" id="SSF49303">
    <property type="entry name" value="beta-Galactosidase/glucuronidase domain"/>
    <property type="match status" value="1"/>
</dbReference>
<evidence type="ECO:0000256" key="4">
    <source>
        <dbReference type="SAM" id="MobiDB-lite"/>
    </source>
</evidence>
<feature type="domain" description="Glycoside hydrolase family 2 catalytic" evidence="7">
    <location>
        <begin position="326"/>
        <end position="561"/>
    </location>
</feature>
<dbReference type="GO" id="GO:0004565">
    <property type="term" value="F:beta-galactosidase activity"/>
    <property type="evidence" value="ECO:0007669"/>
    <property type="project" value="UniProtKB-EC"/>
</dbReference>